<dbReference type="EMBL" id="LAZR01005663">
    <property type="protein sequence ID" value="KKM98128.1"/>
    <property type="molecule type" value="Genomic_DNA"/>
</dbReference>
<accession>A0A0F9LXK8</accession>
<dbReference type="AlphaFoldDB" id="A0A0F9LXK8"/>
<reference evidence="1" key="1">
    <citation type="journal article" date="2015" name="Nature">
        <title>Complex archaea that bridge the gap between prokaryotes and eukaryotes.</title>
        <authorList>
            <person name="Spang A."/>
            <person name="Saw J.H."/>
            <person name="Jorgensen S.L."/>
            <person name="Zaremba-Niedzwiedzka K."/>
            <person name="Martijn J."/>
            <person name="Lind A.E."/>
            <person name="van Eijk R."/>
            <person name="Schleper C."/>
            <person name="Guy L."/>
            <person name="Ettema T.J."/>
        </authorList>
    </citation>
    <scope>NUCLEOTIDE SEQUENCE</scope>
</reference>
<organism evidence="1">
    <name type="scientific">marine sediment metagenome</name>
    <dbReference type="NCBI Taxonomy" id="412755"/>
    <lineage>
        <taxon>unclassified sequences</taxon>
        <taxon>metagenomes</taxon>
        <taxon>ecological metagenomes</taxon>
    </lineage>
</organism>
<evidence type="ECO:0000313" key="1">
    <source>
        <dbReference type="EMBL" id="KKM98128.1"/>
    </source>
</evidence>
<comment type="caution">
    <text evidence="1">The sequence shown here is derived from an EMBL/GenBank/DDBJ whole genome shotgun (WGS) entry which is preliminary data.</text>
</comment>
<proteinExistence type="predicted"/>
<name>A0A0F9LXK8_9ZZZZ</name>
<protein>
    <submittedName>
        <fullName evidence="1">Uncharacterized protein</fullName>
    </submittedName>
</protein>
<sequence length="105" mass="12168">MFSDAPELSKEDKINILSGFLPDPKHLLTITPATGFYAKFKDKQEKEVYIPLVAWAFLKNGDMYPLLYKHDNRSHFIAFAIDGFMAIVHVDDLPDEEEEEEYKTK</sequence>
<gene>
    <name evidence="1" type="ORF">LCGC14_1161180</name>
</gene>